<dbReference type="PANTHER" id="PTHR46383:SF2">
    <property type="entry name" value="AMINOTRANSFERASE"/>
    <property type="match status" value="1"/>
</dbReference>
<gene>
    <name evidence="8" type="ORF">DesU5LDRAFT_0136</name>
</gene>
<dbReference type="InterPro" id="IPR004838">
    <property type="entry name" value="NHTrfase_class1_PyrdxlP-BS"/>
</dbReference>
<dbReference type="CDD" id="cd00609">
    <property type="entry name" value="AAT_like"/>
    <property type="match status" value="1"/>
</dbReference>
<dbReference type="HOGENOM" id="CLU_017584_4_3_7"/>
<comment type="similarity">
    <text evidence="2 6">Belongs to the class-I pyridoxal-phosphate-dependent aminotransferase family.</text>
</comment>
<dbReference type="InterPro" id="IPR050596">
    <property type="entry name" value="AspAT/PAT-like"/>
</dbReference>
<protein>
    <recommendedName>
        <fullName evidence="6">Aminotransferase</fullName>
        <ecNumber evidence="6">2.6.1.-</ecNumber>
    </recommendedName>
</protein>
<dbReference type="EC" id="2.6.1.-" evidence="6"/>
<dbReference type="Pfam" id="PF00155">
    <property type="entry name" value="Aminotran_1_2"/>
    <property type="match status" value="1"/>
</dbReference>
<accession>I2PWE7</accession>
<dbReference type="OrthoDB" id="9804474at2"/>
<dbReference type="EMBL" id="JH600068">
    <property type="protein sequence ID" value="EIG51853.1"/>
    <property type="molecule type" value="Genomic_DNA"/>
</dbReference>
<evidence type="ECO:0000256" key="5">
    <source>
        <dbReference type="ARBA" id="ARBA00022898"/>
    </source>
</evidence>
<reference evidence="8" key="1">
    <citation type="submission" date="2011-11" db="EMBL/GenBank/DDBJ databases">
        <title>Improved High-Quality Draft sequence of Desulfovibrio sp. U5L.</title>
        <authorList>
            <consortium name="US DOE Joint Genome Institute"/>
            <person name="Lucas S."/>
            <person name="Han J."/>
            <person name="Lapidus A."/>
            <person name="Cheng J.-F."/>
            <person name="Goodwin L."/>
            <person name="Pitluck S."/>
            <person name="Peters L."/>
            <person name="Ovchinnikova G."/>
            <person name="Held B."/>
            <person name="Detter J.C."/>
            <person name="Han C."/>
            <person name="Tapia R."/>
            <person name="Land M."/>
            <person name="Hauser L."/>
            <person name="Kyrpides N."/>
            <person name="Ivanova N."/>
            <person name="Pagani I."/>
            <person name="Gabster J."/>
            <person name="Walker C."/>
            <person name="Stolyar S."/>
            <person name="Stahl D."/>
            <person name="Arkin A."/>
            <person name="Dehal P."/>
            <person name="Hazen T."/>
            <person name="Woyke T."/>
        </authorList>
    </citation>
    <scope>NUCLEOTIDE SEQUENCE [LARGE SCALE GENOMIC DNA]</scope>
    <source>
        <strain evidence="8">U5L</strain>
    </source>
</reference>
<dbReference type="PANTHER" id="PTHR46383">
    <property type="entry name" value="ASPARTATE AMINOTRANSFERASE"/>
    <property type="match status" value="1"/>
</dbReference>
<evidence type="ECO:0000256" key="4">
    <source>
        <dbReference type="ARBA" id="ARBA00022679"/>
    </source>
</evidence>
<dbReference type="STRING" id="596152.DesU5LDRAFT_0136"/>
<evidence type="ECO:0000256" key="2">
    <source>
        <dbReference type="ARBA" id="ARBA00007441"/>
    </source>
</evidence>
<dbReference type="GO" id="GO:0006520">
    <property type="term" value="P:amino acid metabolic process"/>
    <property type="evidence" value="ECO:0007669"/>
    <property type="project" value="InterPro"/>
</dbReference>
<keyword evidence="5" id="KW-0663">Pyridoxal phosphate</keyword>
<evidence type="ECO:0000313" key="8">
    <source>
        <dbReference type="EMBL" id="EIG51853.1"/>
    </source>
</evidence>
<evidence type="ECO:0000259" key="7">
    <source>
        <dbReference type="Pfam" id="PF00155"/>
    </source>
</evidence>
<keyword evidence="4 6" id="KW-0808">Transferase</keyword>
<evidence type="ECO:0000256" key="3">
    <source>
        <dbReference type="ARBA" id="ARBA00022576"/>
    </source>
</evidence>
<dbReference type="GO" id="GO:0008483">
    <property type="term" value="F:transaminase activity"/>
    <property type="evidence" value="ECO:0007669"/>
    <property type="project" value="UniProtKB-KW"/>
</dbReference>
<evidence type="ECO:0000256" key="1">
    <source>
        <dbReference type="ARBA" id="ARBA00001933"/>
    </source>
</evidence>
<dbReference type="Gene3D" id="3.40.640.10">
    <property type="entry name" value="Type I PLP-dependent aspartate aminotransferase-like (Major domain)"/>
    <property type="match status" value="1"/>
</dbReference>
<dbReference type="GO" id="GO:0030170">
    <property type="term" value="F:pyridoxal phosphate binding"/>
    <property type="evidence" value="ECO:0007669"/>
    <property type="project" value="InterPro"/>
</dbReference>
<dbReference type="InterPro" id="IPR015421">
    <property type="entry name" value="PyrdxlP-dep_Trfase_major"/>
</dbReference>
<dbReference type="PROSITE" id="PS00105">
    <property type="entry name" value="AA_TRANSFER_CLASS_1"/>
    <property type="match status" value="1"/>
</dbReference>
<dbReference type="InterPro" id="IPR015424">
    <property type="entry name" value="PyrdxlP-dep_Trfase"/>
</dbReference>
<sequence>MNPACKDITAFLVMDILEKAHKIEAAGHRVIHLEIGEPDFDIPDCVKEAAKKAVDDGLTHYTHSCGIPALREAICELHGREYGVSVSPDRVLVTGGTSPAMLLAFGVLARPGRHILLTDPAYACYPNFLRFTNLTPHYVPVAEEDGFQFTPDLIGENVSELTAGILVNSPANPTGTLISPEALDAACAMGVPVISDEIYHGLTYGEPARCALEFSDDAIVLNGFSKRFAMTGLRLGYLIAPRGMMPILQKLQQNLFICASSVAQWAGLAALSPDGMAAAEAMRRTYDQRRKVLLSGLEKLGLSPRVEPTGAFYVFVRADHLNPDSLALAYDILEKAHVGVTPGIDFGPGGEGHLRFSYANSLENIEEGLERLGRYLSEHCAQ</sequence>
<dbReference type="InterPro" id="IPR004839">
    <property type="entry name" value="Aminotransferase_I/II_large"/>
</dbReference>
<proteinExistence type="inferred from homology"/>
<name>I2PWE7_9BACT</name>
<dbReference type="eggNOG" id="COG0436">
    <property type="taxonomic scope" value="Bacteria"/>
</dbReference>
<organism evidence="8">
    <name type="scientific">Desulfovibrio sp. U5L</name>
    <dbReference type="NCBI Taxonomy" id="596152"/>
    <lineage>
        <taxon>Bacteria</taxon>
        <taxon>Pseudomonadati</taxon>
        <taxon>Thermodesulfobacteriota</taxon>
        <taxon>Desulfovibrionia</taxon>
        <taxon>Desulfovibrionales</taxon>
        <taxon>Desulfovibrionaceae</taxon>
        <taxon>Desulfovibrio</taxon>
    </lineage>
</organism>
<dbReference type="AlphaFoldDB" id="I2PWE7"/>
<comment type="cofactor">
    <cofactor evidence="1 6">
        <name>pyridoxal 5'-phosphate</name>
        <dbReference type="ChEBI" id="CHEBI:597326"/>
    </cofactor>
</comment>
<evidence type="ECO:0000256" key="6">
    <source>
        <dbReference type="RuleBase" id="RU000481"/>
    </source>
</evidence>
<dbReference type="SUPFAM" id="SSF53383">
    <property type="entry name" value="PLP-dependent transferases"/>
    <property type="match status" value="1"/>
</dbReference>
<feature type="domain" description="Aminotransferase class I/classII large" evidence="7">
    <location>
        <begin position="30"/>
        <end position="372"/>
    </location>
</feature>
<keyword evidence="3 6" id="KW-0032">Aminotransferase</keyword>